<keyword evidence="1" id="KW-0732">Signal</keyword>
<dbReference type="RefSeq" id="WP_069975364.1">
    <property type="nucleotide sequence ID" value="NZ_CP017269.1"/>
</dbReference>
<dbReference type="Proteomes" id="UP000095743">
    <property type="component" value="Chromosome"/>
</dbReference>
<organism evidence="2 3">
    <name type="scientific">Geosporobacter ferrireducens</name>
    <dbReference type="NCBI Taxonomy" id="1424294"/>
    <lineage>
        <taxon>Bacteria</taxon>
        <taxon>Bacillati</taxon>
        <taxon>Bacillota</taxon>
        <taxon>Clostridia</taxon>
        <taxon>Peptostreptococcales</taxon>
        <taxon>Thermotaleaceae</taxon>
        <taxon>Geosporobacter</taxon>
    </lineage>
</organism>
<feature type="chain" id="PRO_5039496385" description="Metalloenzyme domain-containing protein" evidence="1">
    <location>
        <begin position="22"/>
        <end position="349"/>
    </location>
</feature>
<keyword evidence="3" id="KW-1185">Reference proteome</keyword>
<dbReference type="OrthoDB" id="1706744at2"/>
<reference evidence="2 3" key="1">
    <citation type="submission" date="2016-09" db="EMBL/GenBank/DDBJ databases">
        <title>Genomic analysis reveals versatility of anaerobic energy metabolism of Geosporobacter ferrireducens IRF9 of phylum Firmicutes.</title>
        <authorList>
            <person name="Kim S.-J."/>
        </authorList>
    </citation>
    <scope>NUCLEOTIDE SEQUENCE [LARGE SCALE GENOMIC DNA]</scope>
    <source>
        <strain evidence="2 3">IRF9</strain>
    </source>
</reference>
<dbReference type="Gene3D" id="3.40.720.10">
    <property type="entry name" value="Alkaline Phosphatase, subunit A"/>
    <property type="match status" value="1"/>
</dbReference>
<dbReference type="Pfam" id="PF01663">
    <property type="entry name" value="Phosphodiest"/>
    <property type="match status" value="1"/>
</dbReference>
<dbReference type="KEGG" id="gfe:Gferi_08185"/>
<sequence>MGTKKKTVAVTLILLILFLTACDMLPASNSSPVPADAGTKGITLFNKDQNLVTAYIPKEKVHLGQSLGAAKENISVITDSGSVINTTADVYLSGAPMAVHIPDRDKVIENVVGIYLWEDFNSVTDTFYDAKSYLDAGEKVMVVLLDGFSLKQYELAKEREYVTYLSRYFKHEALSVYTPVTNAGFAAMITGKNPDANGVHDRSFRKMKVESIFGYALNKSRRVLLLEGDIKILDTEIEPVLHMDLNRDGDIDDEIFQTAKMEAQKDYDLIFIHFHGIDDRGHSYGPEALETMDYIKKIDGYIEEISSIWNGPMLLTADHGMHKTENGGSHGMCIQEDMIVPYFKKEQRK</sequence>
<dbReference type="InterPro" id="IPR002591">
    <property type="entry name" value="Phosphodiest/P_Trfase"/>
</dbReference>
<protein>
    <recommendedName>
        <fullName evidence="4">Metalloenzyme domain-containing protein</fullName>
    </recommendedName>
</protein>
<evidence type="ECO:0000313" key="3">
    <source>
        <dbReference type="Proteomes" id="UP000095743"/>
    </source>
</evidence>
<evidence type="ECO:0000256" key="1">
    <source>
        <dbReference type="SAM" id="SignalP"/>
    </source>
</evidence>
<gene>
    <name evidence="2" type="ORF">Gferi_08185</name>
</gene>
<dbReference type="EMBL" id="CP017269">
    <property type="protein sequence ID" value="AOT69557.1"/>
    <property type="molecule type" value="Genomic_DNA"/>
</dbReference>
<dbReference type="AlphaFoldDB" id="A0A1D8GF79"/>
<dbReference type="PROSITE" id="PS51257">
    <property type="entry name" value="PROKAR_LIPOPROTEIN"/>
    <property type="match status" value="1"/>
</dbReference>
<accession>A0A1D8GF79</accession>
<dbReference type="InterPro" id="IPR017850">
    <property type="entry name" value="Alkaline_phosphatase_core_sf"/>
</dbReference>
<feature type="signal peptide" evidence="1">
    <location>
        <begin position="1"/>
        <end position="21"/>
    </location>
</feature>
<proteinExistence type="predicted"/>
<name>A0A1D8GF79_9FIRM</name>
<evidence type="ECO:0008006" key="4">
    <source>
        <dbReference type="Google" id="ProtNLM"/>
    </source>
</evidence>
<evidence type="ECO:0000313" key="2">
    <source>
        <dbReference type="EMBL" id="AOT69557.1"/>
    </source>
</evidence>
<dbReference type="STRING" id="1424294.Gferi_08185"/>
<dbReference type="SUPFAM" id="SSF53649">
    <property type="entry name" value="Alkaline phosphatase-like"/>
    <property type="match status" value="1"/>
</dbReference>